<proteinExistence type="predicted"/>
<feature type="non-terminal residue" evidence="1">
    <location>
        <position position="1"/>
    </location>
</feature>
<dbReference type="Proteomes" id="UP000676336">
    <property type="component" value="Unassembled WGS sequence"/>
</dbReference>
<evidence type="ECO:0000313" key="1">
    <source>
        <dbReference type="EMBL" id="CAF4863237.1"/>
    </source>
</evidence>
<feature type="non-terminal residue" evidence="1">
    <location>
        <position position="80"/>
    </location>
</feature>
<evidence type="ECO:0000313" key="2">
    <source>
        <dbReference type="Proteomes" id="UP000676336"/>
    </source>
</evidence>
<sequence>FDQIQAWIQSGKSEHVTCYICCNDVPRSRIDDTCGNKSCHADACIECLTSWYEAVKPGGIVLISHLSCPFCKQAPNGKIL</sequence>
<accession>A0A8S3BVM6</accession>
<dbReference type="InterPro" id="IPR013083">
    <property type="entry name" value="Znf_RING/FYVE/PHD"/>
</dbReference>
<gene>
    <name evidence="1" type="ORF">SMN809_LOCUS49959</name>
</gene>
<name>A0A8S3BVM6_9BILA</name>
<comment type="caution">
    <text evidence="1">The sequence shown here is derived from an EMBL/GenBank/DDBJ whole genome shotgun (WGS) entry which is preliminary data.</text>
</comment>
<dbReference type="Gene3D" id="3.30.40.10">
    <property type="entry name" value="Zinc/RING finger domain, C3HC4 (zinc finger)"/>
    <property type="match status" value="1"/>
</dbReference>
<dbReference type="EMBL" id="CAJOBI010164261">
    <property type="protein sequence ID" value="CAF4863237.1"/>
    <property type="molecule type" value="Genomic_DNA"/>
</dbReference>
<dbReference type="AlphaFoldDB" id="A0A8S3BVM6"/>
<protein>
    <submittedName>
        <fullName evidence="1">Uncharacterized protein</fullName>
    </submittedName>
</protein>
<reference evidence="1" key="1">
    <citation type="submission" date="2021-02" db="EMBL/GenBank/DDBJ databases">
        <authorList>
            <person name="Nowell W R."/>
        </authorList>
    </citation>
    <scope>NUCLEOTIDE SEQUENCE</scope>
</reference>
<dbReference type="SUPFAM" id="SSF57850">
    <property type="entry name" value="RING/U-box"/>
    <property type="match status" value="1"/>
</dbReference>
<organism evidence="1 2">
    <name type="scientific">Rotaria magnacalcarata</name>
    <dbReference type="NCBI Taxonomy" id="392030"/>
    <lineage>
        <taxon>Eukaryota</taxon>
        <taxon>Metazoa</taxon>
        <taxon>Spiralia</taxon>
        <taxon>Gnathifera</taxon>
        <taxon>Rotifera</taxon>
        <taxon>Eurotatoria</taxon>
        <taxon>Bdelloidea</taxon>
        <taxon>Philodinida</taxon>
        <taxon>Philodinidae</taxon>
        <taxon>Rotaria</taxon>
    </lineage>
</organism>